<feature type="transmembrane region" description="Helical" evidence="12">
    <location>
        <begin position="183"/>
        <end position="204"/>
    </location>
</feature>
<dbReference type="Pfam" id="PF08660">
    <property type="entry name" value="Alg14"/>
    <property type="match status" value="1"/>
</dbReference>
<dbReference type="GO" id="GO:0004577">
    <property type="term" value="F:N-acetylglucosaminyldiphosphodolichol N-acetylglucosaminyltransferase activity"/>
    <property type="evidence" value="ECO:0007669"/>
    <property type="project" value="TreeGrafter"/>
</dbReference>
<dbReference type="GO" id="GO:0031965">
    <property type="term" value="C:nuclear membrane"/>
    <property type="evidence" value="ECO:0007669"/>
    <property type="project" value="UniProtKB-SubCell"/>
</dbReference>
<evidence type="ECO:0000256" key="4">
    <source>
        <dbReference type="ARBA" id="ARBA00011335"/>
    </source>
</evidence>
<dbReference type="InParanoid" id="A0A507BJ83"/>
<proteinExistence type="inferred from homology"/>
<feature type="compositionally biased region" description="Basic and acidic residues" evidence="11">
    <location>
        <begin position="12"/>
        <end position="23"/>
    </location>
</feature>
<dbReference type="STRING" id="1093900.A0A507BJ83"/>
<dbReference type="GO" id="GO:0006488">
    <property type="term" value="P:dolichol-linked oligosaccharide biosynthetic process"/>
    <property type="evidence" value="ECO:0007669"/>
    <property type="project" value="InterPro"/>
</dbReference>
<evidence type="ECO:0000256" key="7">
    <source>
        <dbReference type="ARBA" id="ARBA00022824"/>
    </source>
</evidence>
<dbReference type="PANTHER" id="PTHR12154:SF4">
    <property type="entry name" value="UDP-N-ACETYLGLUCOSAMINE TRANSFERASE SUBUNIT ALG14 HOMOLOG"/>
    <property type="match status" value="1"/>
</dbReference>
<dbReference type="GeneID" id="41970676"/>
<comment type="similarity">
    <text evidence="3">Belongs to the ALG14 family.</text>
</comment>
<comment type="caution">
    <text evidence="13">The sequence shown here is derived from an EMBL/GenBank/DDBJ whole genome shotgun (WGS) entry which is preliminary data.</text>
</comment>
<feature type="transmembrane region" description="Helical" evidence="12">
    <location>
        <begin position="224"/>
        <end position="248"/>
    </location>
</feature>
<sequence>MSALSQHQVSHSPEDDNGRKDQAQTDLTRDDIHIIEAPAVTSFTLKIVAVSLILGLAIALSLFFIRLPVLTALALLAGTFVTSQSRFIYLRRARAQLSSQAWNAAKHQQAPAPAIRNLPAVSFTYQFRGHANLHRRYIISSGDNYSLSEVLKLENKIKKAYPRGLGGTWDVVRVRRARDIYQPLWTAWYTSILSTISILNTIMLPPQDRSGPAEVKNFRYPHVIVTNGPGTGFIVCLVAYMLKFCFLVPENRAKIMYIETWAHPKTLSLTGKLFYATDIADMFLVQHDTLAEKIGRPCVGDISKQGNLLGIKEQPLKDAEKGPA</sequence>
<feature type="transmembrane region" description="Helical" evidence="12">
    <location>
        <begin position="70"/>
        <end position="89"/>
    </location>
</feature>
<evidence type="ECO:0000256" key="1">
    <source>
        <dbReference type="ARBA" id="ARBA00004389"/>
    </source>
</evidence>
<keyword evidence="7" id="KW-0256">Endoplasmic reticulum</keyword>
<evidence type="ECO:0000256" key="3">
    <source>
        <dbReference type="ARBA" id="ARBA00009731"/>
    </source>
</evidence>
<comment type="subunit">
    <text evidence="4">Heterodimer with ALG13 to form a functional enzyme.</text>
</comment>
<evidence type="ECO:0000256" key="9">
    <source>
        <dbReference type="ARBA" id="ARBA00023136"/>
    </source>
</evidence>
<gene>
    <name evidence="13" type="ORF">E0L32_003229</name>
</gene>
<keyword evidence="8 12" id="KW-1133">Transmembrane helix</keyword>
<dbReference type="GO" id="GO:0043541">
    <property type="term" value="C:UDP-N-acetylglucosamine transferase complex"/>
    <property type="evidence" value="ECO:0007669"/>
    <property type="project" value="TreeGrafter"/>
</dbReference>
<accession>A0A507BJ83</accession>
<dbReference type="PANTHER" id="PTHR12154">
    <property type="entry name" value="GLYCOSYL TRANSFERASE-RELATED"/>
    <property type="match status" value="1"/>
</dbReference>
<organism evidence="13 14">
    <name type="scientific">Thyridium curvatum</name>
    <dbReference type="NCBI Taxonomy" id="1093900"/>
    <lineage>
        <taxon>Eukaryota</taxon>
        <taxon>Fungi</taxon>
        <taxon>Dikarya</taxon>
        <taxon>Ascomycota</taxon>
        <taxon>Pezizomycotina</taxon>
        <taxon>Sordariomycetes</taxon>
        <taxon>Sordariomycetidae</taxon>
        <taxon>Thyridiales</taxon>
        <taxon>Thyridiaceae</taxon>
        <taxon>Thyridium</taxon>
    </lineage>
</organism>
<reference evidence="13 14" key="1">
    <citation type="submission" date="2019-06" db="EMBL/GenBank/DDBJ databases">
        <title>Draft genome sequence of the filamentous fungus Phialemoniopsis curvata isolated from diesel fuel.</title>
        <authorList>
            <person name="Varaljay V.A."/>
            <person name="Lyon W.J."/>
            <person name="Crouch A.L."/>
            <person name="Drake C.E."/>
            <person name="Hollomon J.M."/>
            <person name="Nadeau L.J."/>
            <person name="Nunn H.S."/>
            <person name="Stevenson B.S."/>
            <person name="Bojanowski C.L."/>
            <person name="Crookes-Goodson W.J."/>
        </authorList>
    </citation>
    <scope>NUCLEOTIDE SEQUENCE [LARGE SCALE GENOMIC DNA]</scope>
    <source>
        <strain evidence="13 14">D216</strain>
    </source>
</reference>
<keyword evidence="14" id="KW-1185">Reference proteome</keyword>
<dbReference type="OrthoDB" id="17098at2759"/>
<evidence type="ECO:0000256" key="8">
    <source>
        <dbReference type="ARBA" id="ARBA00022989"/>
    </source>
</evidence>
<dbReference type="InterPro" id="IPR013969">
    <property type="entry name" value="Oligosacch_biosynth_Alg14"/>
</dbReference>
<evidence type="ECO:0000256" key="12">
    <source>
        <dbReference type="SAM" id="Phobius"/>
    </source>
</evidence>
<dbReference type="EMBL" id="SKBQ01000014">
    <property type="protein sequence ID" value="TPX17111.1"/>
    <property type="molecule type" value="Genomic_DNA"/>
</dbReference>
<evidence type="ECO:0000256" key="5">
    <source>
        <dbReference type="ARBA" id="ARBA00017467"/>
    </source>
</evidence>
<feature type="transmembrane region" description="Helical" evidence="12">
    <location>
        <begin position="43"/>
        <end position="64"/>
    </location>
</feature>
<dbReference type="Proteomes" id="UP000319257">
    <property type="component" value="Unassembled WGS sequence"/>
</dbReference>
<name>A0A507BJ83_9PEZI</name>
<evidence type="ECO:0000313" key="14">
    <source>
        <dbReference type="Proteomes" id="UP000319257"/>
    </source>
</evidence>
<evidence type="ECO:0000256" key="10">
    <source>
        <dbReference type="ARBA" id="ARBA00032062"/>
    </source>
</evidence>
<evidence type="ECO:0000256" key="11">
    <source>
        <dbReference type="SAM" id="MobiDB-lite"/>
    </source>
</evidence>
<evidence type="ECO:0000256" key="2">
    <source>
        <dbReference type="ARBA" id="ARBA00004590"/>
    </source>
</evidence>
<comment type="subcellular location">
    <subcellularLocation>
        <location evidence="1">Endoplasmic reticulum membrane</location>
        <topology evidence="1">Single-pass membrane protein</topology>
    </subcellularLocation>
    <subcellularLocation>
        <location evidence="2">Nucleus membrane</location>
        <topology evidence="2">Single-pass membrane protein</topology>
    </subcellularLocation>
</comment>
<feature type="region of interest" description="Disordered" evidence="11">
    <location>
        <begin position="1"/>
        <end position="23"/>
    </location>
</feature>
<dbReference type="AlphaFoldDB" id="A0A507BJ83"/>
<evidence type="ECO:0000256" key="6">
    <source>
        <dbReference type="ARBA" id="ARBA00022692"/>
    </source>
</evidence>
<evidence type="ECO:0000313" key="13">
    <source>
        <dbReference type="EMBL" id="TPX17111.1"/>
    </source>
</evidence>
<dbReference type="RefSeq" id="XP_030998822.1">
    <property type="nucleotide sequence ID" value="XM_031137506.1"/>
</dbReference>
<keyword evidence="9 12" id="KW-0472">Membrane</keyword>
<keyword evidence="6 12" id="KW-0812">Transmembrane</keyword>
<protein>
    <recommendedName>
        <fullName evidence="5">UDP-N-acetylglucosamine transferase subunit ALG14</fullName>
    </recommendedName>
    <alternativeName>
        <fullName evidence="10">Asparagine-linked glycosylation protein 14</fullName>
    </alternativeName>
</protein>
<feature type="compositionally biased region" description="Polar residues" evidence="11">
    <location>
        <begin position="1"/>
        <end position="11"/>
    </location>
</feature>